<keyword evidence="4" id="KW-0547">Nucleotide-binding</keyword>
<dbReference type="SUPFAM" id="SSF56059">
    <property type="entry name" value="Glutathione synthetase ATP-binding domain-like"/>
    <property type="match status" value="1"/>
</dbReference>
<evidence type="ECO:0000256" key="2">
    <source>
        <dbReference type="ARBA" id="ARBA00022598"/>
    </source>
</evidence>
<dbReference type="Gene3D" id="3.90.1720.10">
    <property type="entry name" value="endopeptidase domain like (from Nostoc punctiforme)"/>
    <property type="match status" value="1"/>
</dbReference>
<dbReference type="RefSeq" id="XP_029232274.1">
    <property type="nucleotide sequence ID" value="XM_029367666.1"/>
</dbReference>
<dbReference type="GO" id="GO:0046872">
    <property type="term" value="F:metal ion binding"/>
    <property type="evidence" value="ECO:0007669"/>
    <property type="project" value="UniProtKB-KW"/>
</dbReference>
<evidence type="ECO:0000256" key="4">
    <source>
        <dbReference type="ARBA" id="ARBA00022741"/>
    </source>
</evidence>
<keyword evidence="6" id="KW-0460">Magnesium</keyword>
<feature type="domain" description="Peptidase C51" evidence="7">
    <location>
        <begin position="26"/>
        <end position="166"/>
    </location>
</feature>
<keyword evidence="3" id="KW-0479">Metal-binding</keyword>
<dbReference type="GeneID" id="40314337"/>
<reference evidence="8 9" key="1">
    <citation type="journal article" date="2018" name="BMC Genomics">
        <title>Genomic comparison of Trypanosoma conorhini and Trypanosoma rangeli to Trypanosoma cruzi strains of high and low virulence.</title>
        <authorList>
            <person name="Bradwell K.R."/>
            <person name="Koparde V.N."/>
            <person name="Matveyev A.V."/>
            <person name="Serrano M.G."/>
            <person name="Alves J.M."/>
            <person name="Parikh H."/>
            <person name="Huang B."/>
            <person name="Lee V."/>
            <person name="Espinosa-Alvarez O."/>
            <person name="Ortiz P.A."/>
            <person name="Costa-Martins A.G."/>
            <person name="Teixeira M.M."/>
            <person name="Buck G.A."/>
        </authorList>
    </citation>
    <scope>NUCLEOTIDE SEQUENCE [LARGE SCALE GENOMIC DNA]</scope>
    <source>
        <strain evidence="8 9">025E</strain>
    </source>
</reference>
<dbReference type="EMBL" id="MKKU01000017">
    <property type="protein sequence ID" value="RNF27068.1"/>
    <property type="molecule type" value="Genomic_DNA"/>
</dbReference>
<dbReference type="Pfam" id="PF03738">
    <property type="entry name" value="GSP_synth"/>
    <property type="match status" value="1"/>
</dbReference>
<dbReference type="PROSITE" id="PS50911">
    <property type="entry name" value="CHAP"/>
    <property type="match status" value="1"/>
</dbReference>
<dbReference type="InterPro" id="IPR016185">
    <property type="entry name" value="PreATP-grasp_dom_sf"/>
</dbReference>
<dbReference type="EC" id="6.3.1.9" evidence="8"/>
<dbReference type="Proteomes" id="UP000284403">
    <property type="component" value="Unassembled WGS sequence"/>
</dbReference>
<evidence type="ECO:0000256" key="3">
    <source>
        <dbReference type="ARBA" id="ARBA00022723"/>
    </source>
</evidence>
<dbReference type="GO" id="GO:0008885">
    <property type="term" value="F:glutathionylspermidine synthase activity"/>
    <property type="evidence" value="ECO:0007669"/>
    <property type="project" value="UniProtKB-EC"/>
</dbReference>
<dbReference type="SUPFAM" id="SSF54001">
    <property type="entry name" value="Cysteine proteinases"/>
    <property type="match status" value="1"/>
</dbReference>
<evidence type="ECO:0000256" key="5">
    <source>
        <dbReference type="ARBA" id="ARBA00022840"/>
    </source>
</evidence>
<keyword evidence="8" id="KW-0378">Hydrolase</keyword>
<keyword evidence="2 8" id="KW-0436">Ligase</keyword>
<evidence type="ECO:0000256" key="6">
    <source>
        <dbReference type="ARBA" id="ARBA00022842"/>
    </source>
</evidence>
<keyword evidence="5" id="KW-0067">ATP-binding</keyword>
<dbReference type="Pfam" id="PF05257">
    <property type="entry name" value="CHAP"/>
    <property type="match status" value="1"/>
</dbReference>
<dbReference type="PANTHER" id="PTHR30094">
    <property type="entry name" value="BIFUNCTIONAL GLUTATHIONYLSPERMIDINE SYNTHETASE/AMIDASE-RELATED"/>
    <property type="match status" value="1"/>
</dbReference>
<dbReference type="OrthoDB" id="64566at2759"/>
<comment type="similarity">
    <text evidence="1">In the C-terminal section; belongs to the glutathionylspermidine synthase preATP-grasp family.</text>
</comment>
<evidence type="ECO:0000256" key="1">
    <source>
        <dbReference type="ARBA" id="ARBA00008227"/>
    </source>
</evidence>
<organism evidence="8 9">
    <name type="scientific">Trypanosoma conorhini</name>
    <dbReference type="NCBI Taxonomy" id="83891"/>
    <lineage>
        <taxon>Eukaryota</taxon>
        <taxon>Discoba</taxon>
        <taxon>Euglenozoa</taxon>
        <taxon>Kinetoplastea</taxon>
        <taxon>Metakinetoplastina</taxon>
        <taxon>Trypanosomatida</taxon>
        <taxon>Trypanosomatidae</taxon>
        <taxon>Trypanosoma</taxon>
    </lineage>
</organism>
<dbReference type="InterPro" id="IPR005494">
    <property type="entry name" value="GSPS_pre-ATP-grasp-like_dom"/>
</dbReference>
<dbReference type="EC" id="6.3.1.8" evidence="8"/>
<dbReference type="EC" id="1.8.1.12" evidence="8"/>
<evidence type="ECO:0000313" key="9">
    <source>
        <dbReference type="Proteomes" id="UP000284403"/>
    </source>
</evidence>
<dbReference type="GO" id="GO:0015042">
    <property type="term" value="F:trypanothione-disulfide reductase (NADPH) activity"/>
    <property type="evidence" value="ECO:0007669"/>
    <property type="project" value="UniProtKB-EC"/>
</dbReference>
<evidence type="ECO:0000259" key="7">
    <source>
        <dbReference type="PROSITE" id="PS50911"/>
    </source>
</evidence>
<dbReference type="InterPro" id="IPR051705">
    <property type="entry name" value="Gsp_Synthetase/Amidase"/>
</dbReference>
<dbReference type="EC" id="3.5.1.-" evidence="8"/>
<dbReference type="InterPro" id="IPR007921">
    <property type="entry name" value="CHAP_dom"/>
</dbReference>
<protein>
    <submittedName>
        <fullName evidence="8">Putative trypanothione synthetase</fullName>
        <ecNumber evidence="8">1.8.1.12</ecNumber>
        <ecNumber evidence="8">3.5.1.-</ecNumber>
        <ecNumber evidence="8">6.3.1.8</ecNumber>
        <ecNumber evidence="8">6.3.1.9</ecNumber>
    </submittedName>
</protein>
<comment type="caution">
    <text evidence="8">The sequence shown here is derived from an EMBL/GenBank/DDBJ whole genome shotgun (WGS) entry which is preliminary data.</text>
</comment>
<dbReference type="AlphaFoldDB" id="A0A422QAS6"/>
<sequence>MTTTGSLHLPFGELQGYAPGGIPAYSNKHDMYFSGERSVDKNLFCGYKYQCVEFARRWLFERKSLVLPEVSWAVHIFQLKEVPDARTAQPVRCVPVRNGTKVKPVADALLIYPSEEGSPVGHVAVITEVGDDWVRIADQNHRFHKWEGNYAAQLPLSHEKGVWTILDHIEDGVLNPLGWVTFPDTPDRDPSLPLVLHESLRFKPPEKPSLRRVTFTPTSHKENWLDLTNEAEACFAKTFGLNVKRSGESTASYYQMNTELSMTCIRYGNQMHQMFLEATEFVIASDAQLKLFGIPEEYWPRIRHSWKTQPHAITGRFDFAFDEETQQFKCFEYNADSASTLLECGDIQEKWAQSVGLDDGTTQSSGIFVSSRLRMAWEMAGVKGRVHFLVDDDLEEQYTALYVLEQARAVGLDTKLCVLFDEFHFDENGVVVDTDGVAVTAVWKTWMWETAIADQREARLQRGQGWQPTPQDKVRLSDIILGPNWDLRVFEPMWKLIPSNKAILPIIYNNHPDHPAVLRASYELTDELRRTGYARKPIVGRVGRNVTITEPSGAVAAESGGNFSDREVVYQELFRLPKRDDYYAILGGWVIGDVYCGTAVREDKTIITGLLSPVSALRVYIGTPRLTLTHEDLDRAEEAAAASA</sequence>
<evidence type="ECO:0000313" key="8">
    <source>
        <dbReference type="EMBL" id="RNF27068.1"/>
    </source>
</evidence>
<dbReference type="PANTHER" id="PTHR30094:SF17">
    <property type="entry name" value="SYNTHETASE, PUTATIVE-RELATED"/>
    <property type="match status" value="1"/>
</dbReference>
<name>A0A422QAS6_9TRYP</name>
<keyword evidence="9" id="KW-1185">Reference proteome</keyword>
<dbReference type="GO" id="GO:0005524">
    <property type="term" value="F:ATP binding"/>
    <property type="evidence" value="ECO:0007669"/>
    <property type="project" value="UniProtKB-KW"/>
</dbReference>
<dbReference type="GO" id="GO:0016787">
    <property type="term" value="F:hydrolase activity"/>
    <property type="evidence" value="ECO:0007669"/>
    <property type="project" value="UniProtKB-KW"/>
</dbReference>
<dbReference type="GO" id="GO:0047479">
    <property type="term" value="F:trypanothione synthase activity"/>
    <property type="evidence" value="ECO:0007669"/>
    <property type="project" value="UniProtKB-EC"/>
</dbReference>
<dbReference type="Gene3D" id="3.30.1490.330">
    <property type="match status" value="1"/>
</dbReference>
<proteinExistence type="inferred from homology"/>
<dbReference type="InterPro" id="IPR038765">
    <property type="entry name" value="Papain-like_cys_pep_sf"/>
</dbReference>
<gene>
    <name evidence="8" type="ORF">Tco025E_00726</name>
</gene>
<keyword evidence="8" id="KW-0560">Oxidoreductase</keyword>
<dbReference type="SUPFAM" id="SSF52440">
    <property type="entry name" value="PreATP-grasp domain"/>
    <property type="match status" value="1"/>
</dbReference>
<accession>A0A422QAS6</accession>